<evidence type="ECO:0000313" key="3">
    <source>
        <dbReference type="Proteomes" id="UP000645517"/>
    </source>
</evidence>
<name>A0ABQ2JD15_9DEIO</name>
<feature type="compositionally biased region" description="Pro residues" evidence="1">
    <location>
        <begin position="59"/>
        <end position="72"/>
    </location>
</feature>
<feature type="compositionally biased region" description="Low complexity" evidence="1">
    <location>
        <begin position="159"/>
        <end position="170"/>
    </location>
</feature>
<reference evidence="3" key="1">
    <citation type="journal article" date="2019" name="Int. J. Syst. Evol. Microbiol.">
        <title>The Global Catalogue of Microorganisms (GCM) 10K type strain sequencing project: providing services to taxonomists for standard genome sequencing and annotation.</title>
        <authorList>
            <consortium name="The Broad Institute Genomics Platform"/>
            <consortium name="The Broad Institute Genome Sequencing Center for Infectious Disease"/>
            <person name="Wu L."/>
            <person name="Ma J."/>
        </authorList>
    </citation>
    <scope>NUCLEOTIDE SEQUENCE [LARGE SCALE GENOMIC DNA]</scope>
    <source>
        <strain evidence="3">JCM 16918</strain>
    </source>
</reference>
<keyword evidence="3" id="KW-1185">Reference proteome</keyword>
<protein>
    <submittedName>
        <fullName evidence="2">Uncharacterized protein</fullName>
    </submittedName>
</protein>
<proteinExistence type="predicted"/>
<accession>A0ABQ2JD15</accession>
<feature type="compositionally biased region" description="Gly residues" evidence="1">
    <location>
        <begin position="171"/>
        <end position="183"/>
    </location>
</feature>
<gene>
    <name evidence="2" type="ORF">GCM10010842_30700</name>
</gene>
<sequence length="189" mass="18827">MKASVDVRDLMTLRAAALQVQAKRGASFAPPRPSLTVSAPPRDPGGRAVEATDAASPVPASPVPASPVPAPQDLPTDAGPWLDAELPDDLIDQLAGADAWPDAPEPEPQVTSPRRTDPTPPPAVPPVLGRAAHSRAGTGRGLLAAGLHAARTAGRHGRSATGDVAAAPGSTPGGRGAGPGTGDAGHQHD</sequence>
<feature type="region of interest" description="Disordered" evidence="1">
    <location>
        <begin position="22"/>
        <end position="189"/>
    </location>
</feature>
<organism evidence="2 3">
    <name type="scientific">Deinococcus daejeonensis</name>
    <dbReference type="NCBI Taxonomy" id="1007098"/>
    <lineage>
        <taxon>Bacteria</taxon>
        <taxon>Thermotogati</taxon>
        <taxon>Deinococcota</taxon>
        <taxon>Deinococci</taxon>
        <taxon>Deinococcales</taxon>
        <taxon>Deinococcaceae</taxon>
        <taxon>Deinococcus</taxon>
    </lineage>
</organism>
<evidence type="ECO:0000313" key="2">
    <source>
        <dbReference type="EMBL" id="GGN43333.1"/>
    </source>
</evidence>
<feature type="compositionally biased region" description="Low complexity" evidence="1">
    <location>
        <begin position="126"/>
        <end position="152"/>
    </location>
</feature>
<dbReference type="Proteomes" id="UP000645517">
    <property type="component" value="Unassembled WGS sequence"/>
</dbReference>
<evidence type="ECO:0000256" key="1">
    <source>
        <dbReference type="SAM" id="MobiDB-lite"/>
    </source>
</evidence>
<feature type="compositionally biased region" description="Low complexity" evidence="1">
    <location>
        <begin position="95"/>
        <end position="113"/>
    </location>
</feature>
<comment type="caution">
    <text evidence="2">The sequence shown here is derived from an EMBL/GenBank/DDBJ whole genome shotgun (WGS) entry which is preliminary data.</text>
</comment>
<dbReference type="EMBL" id="BMOR01000018">
    <property type="protein sequence ID" value="GGN43333.1"/>
    <property type="molecule type" value="Genomic_DNA"/>
</dbReference>